<dbReference type="Proteomes" id="UP000581135">
    <property type="component" value="Unassembled WGS sequence"/>
</dbReference>
<dbReference type="PANTHER" id="PTHR30545">
    <property type="entry name" value="SUGAR FERMENTATION STIMULATION PROTEIN A"/>
    <property type="match status" value="1"/>
</dbReference>
<evidence type="ECO:0000313" key="5">
    <source>
        <dbReference type="Proteomes" id="UP000581135"/>
    </source>
</evidence>
<dbReference type="AlphaFoldDB" id="A0A839SW28"/>
<dbReference type="FunFam" id="2.40.50.580:FF:000001">
    <property type="entry name" value="Sugar fermentation stimulation protein A"/>
    <property type="match status" value="1"/>
</dbReference>
<comment type="similarity">
    <text evidence="1">Belongs to the SfsA family.</text>
</comment>
<accession>A0A839SW28</accession>
<dbReference type="Gene3D" id="3.40.1350.60">
    <property type="match status" value="1"/>
</dbReference>
<reference evidence="4 5" key="1">
    <citation type="submission" date="2020-08" db="EMBL/GenBank/DDBJ databases">
        <title>Genomic Encyclopedia of Type Strains, Phase III (KMG-III): the genomes of soil and plant-associated and newly described type strains.</title>
        <authorList>
            <person name="Whitman W."/>
        </authorList>
    </citation>
    <scope>NUCLEOTIDE SEQUENCE [LARGE SCALE GENOMIC DNA]</scope>
    <source>
        <strain evidence="4 5">CECT 8803</strain>
    </source>
</reference>
<evidence type="ECO:0000256" key="1">
    <source>
        <dbReference type="HAMAP-Rule" id="MF_00095"/>
    </source>
</evidence>
<dbReference type="Pfam" id="PF03749">
    <property type="entry name" value="SfsA"/>
    <property type="match status" value="1"/>
</dbReference>
<evidence type="ECO:0000313" key="4">
    <source>
        <dbReference type="EMBL" id="MBB3065165.1"/>
    </source>
</evidence>
<dbReference type="RefSeq" id="WP_183415963.1">
    <property type="nucleotide sequence ID" value="NZ_JACHXA010000003.1"/>
</dbReference>
<dbReference type="InterPro" id="IPR040452">
    <property type="entry name" value="SfsA_C"/>
</dbReference>
<feature type="domain" description="SfsA N-terminal OB" evidence="3">
    <location>
        <begin position="13"/>
        <end position="79"/>
    </location>
</feature>
<dbReference type="CDD" id="cd22359">
    <property type="entry name" value="SfsA-like_bacterial"/>
    <property type="match status" value="1"/>
</dbReference>
<evidence type="ECO:0000259" key="2">
    <source>
        <dbReference type="Pfam" id="PF03749"/>
    </source>
</evidence>
<dbReference type="HAMAP" id="MF_00095">
    <property type="entry name" value="SfsA"/>
    <property type="match status" value="1"/>
</dbReference>
<dbReference type="InterPro" id="IPR005224">
    <property type="entry name" value="SfsA"/>
</dbReference>
<feature type="domain" description="Sugar fermentation stimulation protein C-terminal" evidence="2">
    <location>
        <begin position="83"/>
        <end position="221"/>
    </location>
</feature>
<dbReference type="EMBL" id="JACHXA010000003">
    <property type="protein sequence ID" value="MBB3065165.1"/>
    <property type="molecule type" value="Genomic_DNA"/>
</dbReference>
<name>A0A839SW28_9PROT</name>
<sequence>MNLSQPLIPATLVKRYKRFLADVILPDGSETTVHCANPGAMTGLADPGARVWLSRSSNPKRKLPLSWEMTELPSGLVGINTGHANRIVGEALVQGAITELKGYRSHQAEVRYADNSRIDFLLQGEGFADCYLEVKSVTLCRAKERAEFPDAVTVRGRKHLEALASMAQNGYRAVMLFLVQRSDCSLVGLAEDIDPAYAEAFRMARRSGVEAFAYCCKLDQEKIVLDHGLRVHI</sequence>
<evidence type="ECO:0000259" key="3">
    <source>
        <dbReference type="Pfam" id="PF17746"/>
    </source>
</evidence>
<dbReference type="Gene3D" id="2.40.50.580">
    <property type="match status" value="1"/>
</dbReference>
<comment type="caution">
    <text evidence="4">The sequence shown here is derived from an EMBL/GenBank/DDBJ whole genome shotgun (WGS) entry which is preliminary data.</text>
</comment>
<proteinExistence type="inferred from homology"/>
<dbReference type="Pfam" id="PF17746">
    <property type="entry name" value="SfsA_N"/>
    <property type="match status" value="1"/>
</dbReference>
<protein>
    <recommendedName>
        <fullName evidence="1">Sugar fermentation stimulation protein homolog</fullName>
    </recommendedName>
</protein>
<gene>
    <name evidence="1" type="primary">sfsA</name>
    <name evidence="4" type="ORF">FHR98_001444</name>
</gene>
<keyword evidence="5" id="KW-1185">Reference proteome</keyword>
<dbReference type="NCBIfam" id="TIGR00230">
    <property type="entry name" value="sfsA"/>
    <property type="match status" value="1"/>
</dbReference>
<dbReference type="InterPro" id="IPR041465">
    <property type="entry name" value="SfsA_N"/>
</dbReference>
<dbReference type="GO" id="GO:0003677">
    <property type="term" value="F:DNA binding"/>
    <property type="evidence" value="ECO:0007669"/>
    <property type="project" value="InterPro"/>
</dbReference>
<organism evidence="4 5">
    <name type="scientific">Limibacillus halophilus</name>
    <dbReference type="NCBI Taxonomy" id="1579333"/>
    <lineage>
        <taxon>Bacteria</taxon>
        <taxon>Pseudomonadati</taxon>
        <taxon>Pseudomonadota</taxon>
        <taxon>Alphaproteobacteria</taxon>
        <taxon>Rhodospirillales</taxon>
        <taxon>Rhodovibrionaceae</taxon>
        <taxon>Limibacillus</taxon>
    </lineage>
</organism>
<dbReference type="PANTHER" id="PTHR30545:SF2">
    <property type="entry name" value="SUGAR FERMENTATION STIMULATION PROTEIN A"/>
    <property type="match status" value="1"/>
</dbReference>